<evidence type="ECO:0000259" key="5">
    <source>
        <dbReference type="Pfam" id="PF07992"/>
    </source>
</evidence>
<organism evidence="6 7">
    <name type="scientific">Dactylosporangium fulvum</name>
    <dbReference type="NCBI Taxonomy" id="53359"/>
    <lineage>
        <taxon>Bacteria</taxon>
        <taxon>Bacillati</taxon>
        <taxon>Actinomycetota</taxon>
        <taxon>Actinomycetes</taxon>
        <taxon>Micromonosporales</taxon>
        <taxon>Micromonosporaceae</taxon>
        <taxon>Dactylosporangium</taxon>
    </lineage>
</organism>
<evidence type="ECO:0000256" key="4">
    <source>
        <dbReference type="SAM" id="MobiDB-lite"/>
    </source>
</evidence>
<gene>
    <name evidence="6" type="ORF">Dfulv_34610</name>
</gene>
<feature type="region of interest" description="Disordered" evidence="4">
    <location>
        <begin position="154"/>
        <end position="179"/>
    </location>
</feature>
<dbReference type="PANTHER" id="PTHR43429:SF3">
    <property type="entry name" value="NITRITE REDUCTASE [NAD(P)H]"/>
    <property type="match status" value="1"/>
</dbReference>
<dbReference type="Gene3D" id="3.50.50.60">
    <property type="entry name" value="FAD/NAD(P)-binding domain"/>
    <property type="match status" value="1"/>
</dbReference>
<dbReference type="PANTHER" id="PTHR43429">
    <property type="entry name" value="PYRIDINE NUCLEOTIDE-DISULFIDE OXIDOREDUCTASE DOMAIN-CONTAINING"/>
    <property type="match status" value="1"/>
</dbReference>
<dbReference type="InterPro" id="IPR036188">
    <property type="entry name" value="FAD/NAD-bd_sf"/>
</dbReference>
<dbReference type="PRINTS" id="PR00368">
    <property type="entry name" value="FADPNR"/>
</dbReference>
<dbReference type="RefSeq" id="WP_259858025.1">
    <property type="nucleotide sequence ID" value="NZ_BAAAST010000007.1"/>
</dbReference>
<protein>
    <submittedName>
        <fullName evidence="6">FAD-dependent oxidoreductase</fullName>
    </submittedName>
</protein>
<evidence type="ECO:0000313" key="7">
    <source>
        <dbReference type="Proteomes" id="UP001059617"/>
    </source>
</evidence>
<keyword evidence="7" id="KW-1185">Reference proteome</keyword>
<dbReference type="InterPro" id="IPR050260">
    <property type="entry name" value="FAD-bd_OxRdtase"/>
</dbReference>
<comment type="cofactor">
    <cofactor evidence="1">
        <name>FAD</name>
        <dbReference type="ChEBI" id="CHEBI:57692"/>
    </cofactor>
</comment>
<dbReference type="PRINTS" id="PR00469">
    <property type="entry name" value="PNDRDTASEII"/>
</dbReference>
<dbReference type="Proteomes" id="UP001059617">
    <property type="component" value="Chromosome"/>
</dbReference>
<dbReference type="EMBL" id="CP073720">
    <property type="protein sequence ID" value="UWP80267.1"/>
    <property type="molecule type" value="Genomic_DNA"/>
</dbReference>
<evidence type="ECO:0000256" key="2">
    <source>
        <dbReference type="ARBA" id="ARBA00022630"/>
    </source>
</evidence>
<name>A0ABY5VR59_9ACTN</name>
<evidence type="ECO:0000313" key="6">
    <source>
        <dbReference type="EMBL" id="UWP80267.1"/>
    </source>
</evidence>
<keyword evidence="3" id="KW-0274">FAD</keyword>
<reference evidence="6" key="1">
    <citation type="submission" date="2021-04" db="EMBL/GenBank/DDBJ databases">
        <authorList>
            <person name="Hartkoorn R.C."/>
            <person name="Beaudoing E."/>
            <person name="Hot D."/>
        </authorList>
    </citation>
    <scope>NUCLEOTIDE SEQUENCE</scope>
    <source>
        <strain evidence="6">NRRL B-16292</strain>
    </source>
</reference>
<reference evidence="6" key="2">
    <citation type="submission" date="2022-09" db="EMBL/GenBank/DDBJ databases">
        <title>Biosynthetic gene clusters of Dactylosporangioum fulvum.</title>
        <authorList>
            <person name="Caradec T."/>
        </authorList>
    </citation>
    <scope>NUCLEOTIDE SEQUENCE</scope>
    <source>
        <strain evidence="6">NRRL B-16292</strain>
    </source>
</reference>
<dbReference type="SUPFAM" id="SSF51905">
    <property type="entry name" value="FAD/NAD(P)-binding domain"/>
    <property type="match status" value="1"/>
</dbReference>
<feature type="domain" description="FAD/NAD(P)-binding" evidence="5">
    <location>
        <begin position="6"/>
        <end position="142"/>
    </location>
</feature>
<keyword evidence="2" id="KW-0285">Flavoprotein</keyword>
<dbReference type="Pfam" id="PF07992">
    <property type="entry name" value="Pyr_redox_2"/>
    <property type="match status" value="1"/>
</dbReference>
<accession>A0ABY5VR59</accession>
<evidence type="ECO:0000256" key="1">
    <source>
        <dbReference type="ARBA" id="ARBA00001974"/>
    </source>
</evidence>
<sequence>MSTPPRVLVVGAGAAGSAAAVRLARAGAVEVMVVGAEPRMPYNRTTVNKGLLAGAVADDDITLSDLDELPVQWLLGRRATALDAVRRSVKLDGGATINADAIVLATGAHPRTLPASVAPAIGDRVVSLRTAEDTHRLRHLHLRAYDQADHRRLAAPWRHRTSGTRQPGRPPLRRRTARR</sequence>
<proteinExistence type="predicted"/>
<evidence type="ECO:0000256" key="3">
    <source>
        <dbReference type="ARBA" id="ARBA00022827"/>
    </source>
</evidence>
<dbReference type="InterPro" id="IPR023753">
    <property type="entry name" value="FAD/NAD-binding_dom"/>
</dbReference>